<proteinExistence type="inferred from homology"/>
<comment type="subcellular location">
    <subcellularLocation>
        <location evidence="1">Cell membrane</location>
    </subcellularLocation>
</comment>
<protein>
    <recommendedName>
        <fullName evidence="5">G8 domain-containing protein</fullName>
    </recommendedName>
</protein>
<evidence type="ECO:0000256" key="3">
    <source>
        <dbReference type="ARBA" id="ARBA00023180"/>
    </source>
</evidence>
<dbReference type="InterPro" id="IPR011050">
    <property type="entry name" value="Pectin_lyase_fold/virulence"/>
</dbReference>
<dbReference type="InterPro" id="IPR012334">
    <property type="entry name" value="Pectin_lyas_fold"/>
</dbReference>
<dbReference type="KEGG" id="dfa:DFA_08945"/>
<evidence type="ECO:0000256" key="1">
    <source>
        <dbReference type="ARBA" id="ARBA00004236"/>
    </source>
</evidence>
<dbReference type="PANTHER" id="PTHR47687:SF4">
    <property type="entry name" value="G8 DOMAIN-CONTAINING PROTEIN DDB_G0286311-RELATED"/>
    <property type="match status" value="1"/>
</dbReference>
<dbReference type="InterPro" id="IPR055401">
    <property type="entry name" value="CEMIP_beta-hel_dom"/>
</dbReference>
<evidence type="ECO:0000259" key="5">
    <source>
        <dbReference type="PROSITE" id="PS51484"/>
    </source>
</evidence>
<dbReference type="EMBL" id="GL883021">
    <property type="protein sequence ID" value="EGG17944.1"/>
    <property type="molecule type" value="Genomic_DNA"/>
</dbReference>
<keyword evidence="7" id="KW-1185">Reference proteome</keyword>
<dbReference type="PROSITE" id="PS51484">
    <property type="entry name" value="G8"/>
    <property type="match status" value="1"/>
</dbReference>
<dbReference type="InterPro" id="IPR052334">
    <property type="entry name" value="G8_domain-comF-like"/>
</dbReference>
<dbReference type="SMART" id="SM01225">
    <property type="entry name" value="G8"/>
    <property type="match status" value="1"/>
</dbReference>
<dbReference type="RefSeq" id="XP_004356428.1">
    <property type="nucleotide sequence ID" value="XM_004356375.1"/>
</dbReference>
<dbReference type="OMA" id="ISMTHGD"/>
<accession>F4Q551</accession>
<dbReference type="STRING" id="1054147.F4Q551"/>
<dbReference type="GeneID" id="14868804"/>
<dbReference type="Gene3D" id="2.160.20.10">
    <property type="entry name" value="Single-stranded right-handed beta-helix, Pectin lyase-like"/>
    <property type="match status" value="1"/>
</dbReference>
<comment type="similarity">
    <text evidence="4">Belongs to the comF family.</text>
</comment>
<keyword evidence="2" id="KW-1003">Cell membrane</keyword>
<dbReference type="InterPro" id="IPR019316">
    <property type="entry name" value="G8_domain"/>
</dbReference>
<dbReference type="OrthoDB" id="2016282at2759"/>
<evidence type="ECO:0000313" key="6">
    <source>
        <dbReference type="EMBL" id="EGG17944.1"/>
    </source>
</evidence>
<dbReference type="Proteomes" id="UP000007797">
    <property type="component" value="Unassembled WGS sequence"/>
</dbReference>
<keyword evidence="3" id="KW-0325">Glycoprotein</keyword>
<dbReference type="SUPFAM" id="SSF51126">
    <property type="entry name" value="Pectin lyase-like"/>
    <property type="match status" value="1"/>
</dbReference>
<keyword evidence="2" id="KW-0472">Membrane</keyword>
<evidence type="ECO:0000256" key="4">
    <source>
        <dbReference type="ARBA" id="ARBA00038413"/>
    </source>
</evidence>
<gene>
    <name evidence="6" type="ORF">DFA_08945</name>
</gene>
<evidence type="ECO:0000256" key="2">
    <source>
        <dbReference type="ARBA" id="ARBA00022475"/>
    </source>
</evidence>
<dbReference type="Pfam" id="PF24606">
    <property type="entry name" value="CEMIP_beta-hel"/>
    <property type="match status" value="1"/>
</dbReference>
<name>F4Q551_CACFS</name>
<dbReference type="Pfam" id="PF10162">
    <property type="entry name" value="G8"/>
    <property type="match status" value="1"/>
</dbReference>
<reference evidence="7" key="1">
    <citation type="journal article" date="2011" name="Genome Res.">
        <title>Phylogeny-wide analysis of social amoeba genomes highlights ancient origins for complex intercellular communication.</title>
        <authorList>
            <person name="Heidel A.J."/>
            <person name="Lawal H.M."/>
            <person name="Felder M."/>
            <person name="Schilde C."/>
            <person name="Helps N.R."/>
            <person name="Tunggal B."/>
            <person name="Rivero F."/>
            <person name="John U."/>
            <person name="Schleicher M."/>
            <person name="Eichinger L."/>
            <person name="Platzer M."/>
            <person name="Noegel A.A."/>
            <person name="Schaap P."/>
            <person name="Gloeckner G."/>
        </authorList>
    </citation>
    <scope>NUCLEOTIDE SEQUENCE [LARGE SCALE GENOMIC DNA]</scope>
    <source>
        <strain evidence="7">SH3</strain>
    </source>
</reference>
<dbReference type="GO" id="GO:0005886">
    <property type="term" value="C:plasma membrane"/>
    <property type="evidence" value="ECO:0007669"/>
    <property type="project" value="UniProtKB-SubCell"/>
</dbReference>
<evidence type="ECO:0000313" key="7">
    <source>
        <dbReference type="Proteomes" id="UP000007797"/>
    </source>
</evidence>
<sequence>MAIDRDQHIKPHHYCNDGIRCVGHILAFRIANYMLSLARSQSTKLGEVTVGSNLLITSTNVETNYKFVVDSSITTPKISIAISRGSVSTLNDIINQISSSNVVIGEPTPITSAVATTTDGGATTQGGSTTSNVISSSNRVSVTLMTMIGCLFGGVFLTNNQRSGPKTFIAMIVIGVTLSSVVNAIVLDQITVEATITIPPGFRFDSLEIRAGKGSVSMNGVQATSLKVDACTGGLDFPVSFGSLNTQTFNVCTKSAVTATDVQLLGTPSTINLTSKSDKVNIDFLLSYNGQAKVDTNQAIDSTIVGSQSCTLTSSTASGRTVKQGTCGSGSTTNQLNVVAETGATVEVFNAEACPTAADWRDPRPSAAGPVSPSIMTTIPVINNVFSGSTNQWKVLADYNNAYEVTNPSAGTTSNGVDVSGSLKISLGGPTSYWIVSETYTNFLRANQPVQFSYSYLFAQANTASLYASSASICAFVGLEQEFVDDPDHWLPTDPSQYTSVVCFPFPTTNIAGSHTAWTVNTASFTPTQDLSSVRFALNMTYARPWGTIPVAFFKSLTYTIPQRAVAAVSPLSSDSELVKLRKPSTTLTPQSSSSCPHLQTGLLHWHNPATWGGSVPNPSSVITLPANSKVLISSCSLQAGTIYQKIIVPATSELIFSDANITMHLQDMYVQGKLWIGSSSCRSNGNIELIFHGAYTTADTIAQYMGSKGIAAAVGGYLSIQGKQYKNTWTRLSVTAYPYDRLLYLQDAVNWEVGQKIVVTTSRFEDEWYPENEVLTIQAVSANGKTVQTVEPVQFYHYAGQEYQAEVGLLSRRIILRGDAASSEPKKFGGHVLTMGNSQFAGIELINMGQRNMRARYPLHFHLAGTVSNSYVSDCSVHDTYYRCVTIHGTHNLTVTENVAYDATGHCYYIEDGIEENNTVSYNLAAYVHTIFASAGGNTQQGQWFNEQPELTQPADTAAAGYYITNAYNRIYGNAASGGWASYSFPNLPNSIGQFKSVVFSPMLRPTLEFDGNTAHSAGYMFMFGSCVYCGGVLQYLANGSLTYQSGRPADSRDTVFSNGTEAWMQYTNLKAYQCSDGVGHWGERIEVINYESHDNLRSGTVFGSSWLSSAIINGRSGNVARSINSKQGFQFYDTWTRTILTNINFRNFIALAKQPSNPQDDNRVLVSMTHSDIYKPQGISATRNITFTNTLVKQRMGHNVTNTGSSRYYNFVDWDGSFTGRNVPSIVGSHLNWWQYDNTCTLSPEWGIYHCVKGSTAREVGNLDLLIPGIINDVEEDPNTVVGMSNLFGPGIPTTGTRRQSPITNNVGITGVTGMGWYLYVNSGAPTQFQLSTRLVPYGRYIVVAMRYPANTQFSIDQWYQWRTPQAGPKFNATSTFTELLNGNGAAYYFDQTHLYLKVVNPRLDNGDDEAYTRGGASVYTIYTGFFYRVTATCTSCNMQVSDDMPTKWT</sequence>
<dbReference type="PANTHER" id="PTHR47687">
    <property type="entry name" value="G8 DOMAIN-CONTAINING PROTEIN DDB_G0288475-RELATED"/>
    <property type="match status" value="1"/>
</dbReference>
<organism evidence="6 7">
    <name type="scientific">Cavenderia fasciculata</name>
    <name type="common">Slime mold</name>
    <name type="synonym">Dictyostelium fasciculatum</name>
    <dbReference type="NCBI Taxonomy" id="261658"/>
    <lineage>
        <taxon>Eukaryota</taxon>
        <taxon>Amoebozoa</taxon>
        <taxon>Evosea</taxon>
        <taxon>Eumycetozoa</taxon>
        <taxon>Dictyostelia</taxon>
        <taxon>Acytosteliales</taxon>
        <taxon>Cavenderiaceae</taxon>
        <taxon>Cavenderia</taxon>
    </lineage>
</organism>
<feature type="domain" description="G8" evidence="5">
    <location>
        <begin position="610"/>
        <end position="735"/>
    </location>
</feature>